<name>A0AAU9VXY5_9CNID</name>
<keyword evidence="2" id="KW-1185">Reference proteome</keyword>
<evidence type="ECO:0000313" key="2">
    <source>
        <dbReference type="Proteomes" id="UP001159428"/>
    </source>
</evidence>
<comment type="caution">
    <text evidence="1">The sequence shown here is derived from an EMBL/GenBank/DDBJ whole genome shotgun (WGS) entry which is preliminary data.</text>
</comment>
<dbReference type="EMBL" id="CALNXJ010000005">
    <property type="protein sequence ID" value="CAH3040527.1"/>
    <property type="molecule type" value="Genomic_DNA"/>
</dbReference>
<organism evidence="1 2">
    <name type="scientific">Pocillopora meandrina</name>
    <dbReference type="NCBI Taxonomy" id="46732"/>
    <lineage>
        <taxon>Eukaryota</taxon>
        <taxon>Metazoa</taxon>
        <taxon>Cnidaria</taxon>
        <taxon>Anthozoa</taxon>
        <taxon>Hexacorallia</taxon>
        <taxon>Scleractinia</taxon>
        <taxon>Astrocoeniina</taxon>
        <taxon>Pocilloporidae</taxon>
        <taxon>Pocillopora</taxon>
    </lineage>
</organism>
<dbReference type="Proteomes" id="UP001159428">
    <property type="component" value="Unassembled WGS sequence"/>
</dbReference>
<feature type="non-terminal residue" evidence="1">
    <location>
        <position position="1"/>
    </location>
</feature>
<accession>A0AAU9VXY5</accession>
<proteinExistence type="predicted"/>
<evidence type="ECO:0000313" key="1">
    <source>
        <dbReference type="EMBL" id="CAH3040527.1"/>
    </source>
</evidence>
<reference evidence="1 2" key="1">
    <citation type="submission" date="2022-05" db="EMBL/GenBank/DDBJ databases">
        <authorList>
            <consortium name="Genoscope - CEA"/>
            <person name="William W."/>
        </authorList>
    </citation>
    <scope>NUCLEOTIDE SEQUENCE [LARGE SCALE GENOMIC DNA]</scope>
</reference>
<sequence>QFINKSTDQQFLKSWLSWWDNHRSFIFHTFSPKSGPKMSLAEVVHAGQANRENWNQSFLDVAQVDIKVSVLLKAELKAIEQGTSKAVGLLQKNQISLLRITESYTTWIGSRKPYCWPGG</sequence>
<dbReference type="AlphaFoldDB" id="A0AAU9VXY5"/>
<protein>
    <submittedName>
        <fullName evidence="1">Uncharacterized protein</fullName>
    </submittedName>
</protein>
<gene>
    <name evidence="1" type="ORF">PMEA_00026083</name>
</gene>